<name>A0A9P0BJ09_BRAAE</name>
<gene>
    <name evidence="13" type="ORF">MELIAE_LOCUS12908</name>
</gene>
<evidence type="ECO:0000256" key="4">
    <source>
        <dbReference type="ARBA" id="ARBA00022630"/>
    </source>
</evidence>
<keyword evidence="4" id="KW-0285">Flavoprotein</keyword>
<dbReference type="Proteomes" id="UP001154078">
    <property type="component" value="Chromosome 9"/>
</dbReference>
<feature type="region of interest" description="Disordered" evidence="9">
    <location>
        <begin position="127"/>
        <end position="155"/>
    </location>
</feature>
<dbReference type="GO" id="GO:0020037">
    <property type="term" value="F:heme binding"/>
    <property type="evidence" value="ECO:0007669"/>
    <property type="project" value="InterPro"/>
</dbReference>
<dbReference type="Gene3D" id="3.40.50.80">
    <property type="entry name" value="Nucleotide-binding domain of ferredoxin-NADP reductase (FNR) module"/>
    <property type="match status" value="1"/>
</dbReference>
<dbReference type="AlphaFoldDB" id="A0A9P0BJ09"/>
<evidence type="ECO:0000256" key="6">
    <source>
        <dbReference type="ARBA" id="ARBA00022827"/>
    </source>
</evidence>
<keyword evidence="7" id="KW-0560">Oxidoreductase</keyword>
<evidence type="ECO:0000256" key="7">
    <source>
        <dbReference type="ARBA" id="ARBA00023002"/>
    </source>
</evidence>
<keyword evidence="6" id="KW-0274">FAD</keyword>
<evidence type="ECO:0000256" key="9">
    <source>
        <dbReference type="SAM" id="MobiDB-lite"/>
    </source>
</evidence>
<dbReference type="InterPro" id="IPR036400">
    <property type="entry name" value="Cyt_B5-like_heme/steroid_sf"/>
</dbReference>
<sequence>MDWIRLGNSGKDLTGVGAKAGRLSVTSKELANHDKEDDCWLAIRGKVYNVTEYLPFHPGGVEEIMKGAGKDATAIFDQVHAWVNYESILQKCVVGRLVSIDPSINREDLFLGKDSFIVPKTSLKTPSLLKTPTNSPKENPQNTKETPLNTNESLSIPTTPLDDSLPLPRFDWIQKLNSITVIFYTGAFSNPCVEITPPTAENEVNVVLTYLNTCFTNELKLLQKVLFPPKIKVYCETGKVELVFNKISSEIWDNYGILRQNSDKITPGSDRTAFVLAEKTQVNHNTYLLKFDRTNHCRYIVPIGKHVRIFMDTQGTEISRSYTSVPDSLFTNFGPKNETSDSLCLMVKRYQHGILSQYITDLKMGDTLYTSRPLGNFKLQRLEKLDKFILLAAGTGITPMLSLIVFLLERRIKKCQSIALLFFNRRKEDIIFEKQLTDLSETDKRLRIDHVLSDAEESWQGLRGHVNASLLNSTIQKDLKDSIYTTKDMFVCVCGPNAFNDLAEKLLVEIGFSADQLHCFQG</sequence>
<dbReference type="InterPro" id="IPR017938">
    <property type="entry name" value="Riboflavin_synthase-like_b-brl"/>
</dbReference>
<dbReference type="SUPFAM" id="SSF63380">
    <property type="entry name" value="Riboflavin synthase domain-like"/>
    <property type="match status" value="1"/>
</dbReference>
<evidence type="ECO:0000256" key="2">
    <source>
        <dbReference type="ARBA" id="ARBA00006105"/>
    </source>
</evidence>
<dbReference type="SUPFAM" id="SSF49764">
    <property type="entry name" value="HSP20-like chaperones"/>
    <property type="match status" value="1"/>
</dbReference>
<dbReference type="PANTHER" id="PTHR46237:SF1">
    <property type="entry name" value="CYTOCHROME B5 REDUCTASE 4"/>
    <property type="match status" value="1"/>
</dbReference>
<evidence type="ECO:0000256" key="8">
    <source>
        <dbReference type="ARBA" id="ARBA00023004"/>
    </source>
</evidence>
<keyword evidence="5" id="KW-0479">Metal-binding</keyword>
<dbReference type="InterPro" id="IPR001709">
    <property type="entry name" value="Flavoprot_Pyr_Nucl_cyt_Rdtase"/>
</dbReference>
<dbReference type="SMART" id="SM01117">
    <property type="entry name" value="Cyt-b5"/>
    <property type="match status" value="1"/>
</dbReference>
<dbReference type="InterPro" id="IPR001199">
    <property type="entry name" value="Cyt_B5-like_heme/steroid-bd"/>
</dbReference>
<accession>A0A9P0BJ09</accession>
<dbReference type="GO" id="GO:0046872">
    <property type="term" value="F:metal ion binding"/>
    <property type="evidence" value="ECO:0007669"/>
    <property type="project" value="UniProtKB-KW"/>
</dbReference>
<evidence type="ECO:0000256" key="10">
    <source>
        <dbReference type="SAM" id="Phobius"/>
    </source>
</evidence>
<dbReference type="InterPro" id="IPR008978">
    <property type="entry name" value="HSP20-like_chaperone"/>
</dbReference>
<dbReference type="SUPFAM" id="SSF55856">
    <property type="entry name" value="Cytochrome b5-like heme/steroid binding domain"/>
    <property type="match status" value="1"/>
</dbReference>
<dbReference type="Gene3D" id="2.40.30.10">
    <property type="entry name" value="Translation factors"/>
    <property type="match status" value="1"/>
</dbReference>
<evidence type="ECO:0000259" key="11">
    <source>
        <dbReference type="PROSITE" id="PS50255"/>
    </source>
</evidence>
<dbReference type="CDD" id="cd06183">
    <property type="entry name" value="cyt_b5_reduct_like"/>
    <property type="match status" value="1"/>
</dbReference>
<dbReference type="InterPro" id="IPR008333">
    <property type="entry name" value="Cbr1-like_FAD-bd_dom"/>
</dbReference>
<keyword evidence="14" id="KW-1185">Reference proteome</keyword>
<evidence type="ECO:0000259" key="12">
    <source>
        <dbReference type="PROSITE" id="PS51384"/>
    </source>
</evidence>
<comment type="similarity">
    <text evidence="2">Belongs to the flavoprotein pyridine nucleotide cytochrome reductase family.</text>
</comment>
<dbReference type="PRINTS" id="PR00406">
    <property type="entry name" value="CYTB5RDTASE"/>
</dbReference>
<dbReference type="Pfam" id="PF00175">
    <property type="entry name" value="NAD_binding_1"/>
    <property type="match status" value="1"/>
</dbReference>
<protein>
    <recommendedName>
        <fullName evidence="15">Cytochrome-b5 reductase</fullName>
    </recommendedName>
</protein>
<dbReference type="PROSITE" id="PS50255">
    <property type="entry name" value="CYTOCHROME_B5_2"/>
    <property type="match status" value="1"/>
</dbReference>
<dbReference type="PROSITE" id="PS51384">
    <property type="entry name" value="FAD_FR"/>
    <property type="match status" value="1"/>
</dbReference>
<evidence type="ECO:0008006" key="15">
    <source>
        <dbReference type="Google" id="ProtNLM"/>
    </source>
</evidence>
<dbReference type="Pfam" id="PF00970">
    <property type="entry name" value="FAD_binding_6"/>
    <property type="match status" value="1"/>
</dbReference>
<dbReference type="EMBL" id="OV121140">
    <property type="protein sequence ID" value="CAH0564317.1"/>
    <property type="molecule type" value="Genomic_DNA"/>
</dbReference>
<dbReference type="SUPFAM" id="SSF52343">
    <property type="entry name" value="Ferredoxin reductase-like, C-terminal NADP-linked domain"/>
    <property type="match status" value="1"/>
</dbReference>
<proteinExistence type="inferred from homology"/>
<dbReference type="GO" id="GO:0004128">
    <property type="term" value="F:cytochrome-b5 reductase activity, acting on NAD(P)H"/>
    <property type="evidence" value="ECO:0007669"/>
    <property type="project" value="TreeGrafter"/>
</dbReference>
<dbReference type="FunFam" id="3.40.50.80:FF:000021">
    <property type="entry name" value="Cytochrome b5 reductase 4"/>
    <property type="match status" value="1"/>
</dbReference>
<keyword evidence="10" id="KW-1133">Transmembrane helix</keyword>
<organism evidence="13 14">
    <name type="scientific">Brassicogethes aeneus</name>
    <name type="common">Rape pollen beetle</name>
    <name type="synonym">Meligethes aeneus</name>
    <dbReference type="NCBI Taxonomy" id="1431903"/>
    <lineage>
        <taxon>Eukaryota</taxon>
        <taxon>Metazoa</taxon>
        <taxon>Ecdysozoa</taxon>
        <taxon>Arthropoda</taxon>
        <taxon>Hexapoda</taxon>
        <taxon>Insecta</taxon>
        <taxon>Pterygota</taxon>
        <taxon>Neoptera</taxon>
        <taxon>Endopterygota</taxon>
        <taxon>Coleoptera</taxon>
        <taxon>Polyphaga</taxon>
        <taxon>Cucujiformia</taxon>
        <taxon>Nitidulidae</taxon>
        <taxon>Meligethinae</taxon>
        <taxon>Brassicogethes</taxon>
    </lineage>
</organism>
<dbReference type="InterPro" id="IPR039261">
    <property type="entry name" value="FNR_nucleotide-bd"/>
</dbReference>
<reference evidence="13" key="1">
    <citation type="submission" date="2021-12" db="EMBL/GenBank/DDBJ databases">
        <authorList>
            <person name="King R."/>
        </authorList>
    </citation>
    <scope>NUCLEOTIDE SEQUENCE</scope>
</reference>
<dbReference type="PANTHER" id="PTHR46237">
    <property type="entry name" value="CYTOCHROME B5 REDUCTASE 4 FAMILY MEMBER"/>
    <property type="match status" value="1"/>
</dbReference>
<dbReference type="Pfam" id="PF00173">
    <property type="entry name" value="Cyt-b5"/>
    <property type="match status" value="1"/>
</dbReference>
<keyword evidence="10" id="KW-0472">Membrane</keyword>
<dbReference type="Gene3D" id="3.10.120.10">
    <property type="entry name" value="Cytochrome b5-like heme/steroid binding domain"/>
    <property type="match status" value="1"/>
</dbReference>
<keyword evidence="3" id="KW-0349">Heme</keyword>
<dbReference type="FunFam" id="3.10.120.10:FF:000001">
    <property type="entry name" value="Cytochrome b5 reductase 4"/>
    <property type="match status" value="1"/>
</dbReference>
<dbReference type="PROSITE" id="PS00191">
    <property type="entry name" value="CYTOCHROME_B5_1"/>
    <property type="match status" value="1"/>
</dbReference>
<feature type="transmembrane region" description="Helical" evidence="10">
    <location>
        <begin position="388"/>
        <end position="408"/>
    </location>
</feature>
<dbReference type="InterPro" id="IPR018506">
    <property type="entry name" value="Cyt_B5_heme-BS"/>
</dbReference>
<dbReference type="InterPro" id="IPR017927">
    <property type="entry name" value="FAD-bd_FR_type"/>
</dbReference>
<feature type="domain" description="FAD-binding FR-type" evidence="12">
    <location>
        <begin position="269"/>
        <end position="380"/>
    </location>
</feature>
<keyword evidence="8" id="KW-0408">Iron</keyword>
<feature type="domain" description="Cytochrome b5 heme-binding" evidence="11">
    <location>
        <begin position="22"/>
        <end position="98"/>
    </location>
</feature>
<dbReference type="GO" id="GO:0006801">
    <property type="term" value="P:superoxide metabolic process"/>
    <property type="evidence" value="ECO:0007669"/>
    <property type="project" value="TreeGrafter"/>
</dbReference>
<evidence type="ECO:0000256" key="5">
    <source>
        <dbReference type="ARBA" id="ARBA00022723"/>
    </source>
</evidence>
<dbReference type="GO" id="GO:0005783">
    <property type="term" value="C:endoplasmic reticulum"/>
    <property type="evidence" value="ECO:0007669"/>
    <property type="project" value="TreeGrafter"/>
</dbReference>
<comment type="cofactor">
    <cofactor evidence="1">
        <name>FAD</name>
        <dbReference type="ChEBI" id="CHEBI:57692"/>
    </cofactor>
</comment>
<dbReference type="OrthoDB" id="432299at2759"/>
<dbReference type="InterPro" id="IPR051872">
    <property type="entry name" value="Cytochrome_b5/Flavoprotein_Rdt"/>
</dbReference>
<evidence type="ECO:0000313" key="14">
    <source>
        <dbReference type="Proteomes" id="UP001154078"/>
    </source>
</evidence>
<dbReference type="PRINTS" id="PR00371">
    <property type="entry name" value="FPNCR"/>
</dbReference>
<dbReference type="InterPro" id="IPR001433">
    <property type="entry name" value="OxRdtase_FAD/NAD-bd"/>
</dbReference>
<evidence type="ECO:0000313" key="13">
    <source>
        <dbReference type="EMBL" id="CAH0564317.1"/>
    </source>
</evidence>
<keyword evidence="10" id="KW-0812">Transmembrane</keyword>
<evidence type="ECO:0000256" key="3">
    <source>
        <dbReference type="ARBA" id="ARBA00022617"/>
    </source>
</evidence>
<evidence type="ECO:0000256" key="1">
    <source>
        <dbReference type="ARBA" id="ARBA00001974"/>
    </source>
</evidence>